<dbReference type="EMBL" id="MUGV01000051">
    <property type="protein sequence ID" value="OXA75164.1"/>
    <property type="molecule type" value="Genomic_DNA"/>
</dbReference>
<reference evidence="2 3" key="1">
    <citation type="submission" date="2016-11" db="EMBL/GenBank/DDBJ databases">
        <title>Whole genomes of Flavobacteriaceae.</title>
        <authorList>
            <person name="Stine C."/>
            <person name="Li C."/>
            <person name="Tadesse D."/>
        </authorList>
    </citation>
    <scope>NUCLEOTIDE SEQUENCE [LARGE SCALE GENOMIC DNA]</scope>
    <source>
        <strain evidence="2 3">DSM 15937</strain>
    </source>
</reference>
<protein>
    <recommendedName>
        <fullName evidence="1">DNA mimic protein DMP19 C-terminal domain-containing protein</fullName>
    </recommendedName>
</protein>
<evidence type="ECO:0000313" key="2">
    <source>
        <dbReference type="EMBL" id="OXA75164.1"/>
    </source>
</evidence>
<feature type="domain" description="DNA mimic protein DMP19 C-terminal" evidence="1">
    <location>
        <begin position="54"/>
        <end position="168"/>
    </location>
</feature>
<dbReference type="Pfam" id="PF14300">
    <property type="entry name" value="DMP19"/>
    <property type="match status" value="1"/>
</dbReference>
<dbReference type="Gene3D" id="1.20.1420.60">
    <property type="match status" value="1"/>
</dbReference>
<keyword evidence="3" id="KW-1185">Reference proteome</keyword>
<sequence>MKIEKETIGKIKTQKTLPHIKKEELINYYDNTWDLFFLLLSKYYEIMDTVAEDNFTDSQHTLMAYNILYGEITTGGFLQLIKNGHGNYIFESLFSETLKKWGAIEMAVQIDKAKKIYFENKEELEIARTTEDLFDMYPNYPEFNFLDKEFFRVMNSESDKIKIYIQQNIHDFAIVA</sequence>
<name>A0ABX4BJZ4_FLAFR</name>
<dbReference type="Proteomes" id="UP000198382">
    <property type="component" value="Unassembled WGS sequence"/>
</dbReference>
<evidence type="ECO:0000313" key="3">
    <source>
        <dbReference type="Proteomes" id="UP000198382"/>
    </source>
</evidence>
<accession>A0ABX4BJZ4</accession>
<organism evidence="2 3">
    <name type="scientific">Flavobacterium frigidimaris</name>
    <dbReference type="NCBI Taxonomy" id="262320"/>
    <lineage>
        <taxon>Bacteria</taxon>
        <taxon>Pseudomonadati</taxon>
        <taxon>Bacteroidota</taxon>
        <taxon>Flavobacteriia</taxon>
        <taxon>Flavobacteriales</taxon>
        <taxon>Flavobacteriaceae</taxon>
        <taxon>Flavobacterium</taxon>
    </lineage>
</organism>
<gene>
    <name evidence="2" type="ORF">B0A65_22380</name>
</gene>
<dbReference type="InterPro" id="IPR025402">
    <property type="entry name" value="DMP19_C"/>
</dbReference>
<proteinExistence type="predicted"/>
<comment type="caution">
    <text evidence="2">The sequence shown here is derived from an EMBL/GenBank/DDBJ whole genome shotgun (WGS) entry which is preliminary data.</text>
</comment>
<evidence type="ECO:0000259" key="1">
    <source>
        <dbReference type="Pfam" id="PF14300"/>
    </source>
</evidence>